<dbReference type="EMBL" id="JAYMYS010000003">
    <property type="protein sequence ID" value="KAK7400927.1"/>
    <property type="molecule type" value="Genomic_DNA"/>
</dbReference>
<sequence>MNKGRLRFSFSQTGEEESCKDSINRISAKDYKGFRTRLRFAFTQTRDRREEPHHSCITSICIKDHFGLNRH</sequence>
<accession>A0AAN9XPN8</accession>
<organism evidence="1 2">
    <name type="scientific">Psophocarpus tetragonolobus</name>
    <name type="common">Winged bean</name>
    <name type="synonym">Dolichos tetragonolobus</name>
    <dbReference type="NCBI Taxonomy" id="3891"/>
    <lineage>
        <taxon>Eukaryota</taxon>
        <taxon>Viridiplantae</taxon>
        <taxon>Streptophyta</taxon>
        <taxon>Embryophyta</taxon>
        <taxon>Tracheophyta</taxon>
        <taxon>Spermatophyta</taxon>
        <taxon>Magnoliopsida</taxon>
        <taxon>eudicotyledons</taxon>
        <taxon>Gunneridae</taxon>
        <taxon>Pentapetalae</taxon>
        <taxon>rosids</taxon>
        <taxon>fabids</taxon>
        <taxon>Fabales</taxon>
        <taxon>Fabaceae</taxon>
        <taxon>Papilionoideae</taxon>
        <taxon>50 kb inversion clade</taxon>
        <taxon>NPAAA clade</taxon>
        <taxon>indigoferoid/millettioid clade</taxon>
        <taxon>Phaseoleae</taxon>
        <taxon>Psophocarpus</taxon>
    </lineage>
</organism>
<evidence type="ECO:0000313" key="1">
    <source>
        <dbReference type="EMBL" id="KAK7400927.1"/>
    </source>
</evidence>
<gene>
    <name evidence="1" type="ORF">VNO78_12236</name>
</gene>
<protein>
    <submittedName>
        <fullName evidence="1">Uncharacterized protein</fullName>
    </submittedName>
</protein>
<comment type="caution">
    <text evidence="1">The sequence shown here is derived from an EMBL/GenBank/DDBJ whole genome shotgun (WGS) entry which is preliminary data.</text>
</comment>
<keyword evidence="2" id="KW-1185">Reference proteome</keyword>
<evidence type="ECO:0000313" key="2">
    <source>
        <dbReference type="Proteomes" id="UP001386955"/>
    </source>
</evidence>
<dbReference type="Proteomes" id="UP001386955">
    <property type="component" value="Unassembled WGS sequence"/>
</dbReference>
<dbReference type="AlphaFoldDB" id="A0AAN9XPN8"/>
<reference evidence="1 2" key="1">
    <citation type="submission" date="2024-01" db="EMBL/GenBank/DDBJ databases">
        <title>The genomes of 5 underutilized Papilionoideae crops provide insights into root nodulation and disease resistanc.</title>
        <authorList>
            <person name="Jiang F."/>
        </authorList>
    </citation>
    <scope>NUCLEOTIDE SEQUENCE [LARGE SCALE GENOMIC DNA]</scope>
    <source>
        <strain evidence="1">DUOXIRENSHENG_FW03</strain>
        <tissue evidence="1">Leaves</tissue>
    </source>
</reference>
<name>A0AAN9XPN8_PSOTE</name>
<proteinExistence type="predicted"/>